<evidence type="ECO:0000313" key="4">
    <source>
        <dbReference type="Proteomes" id="UP001146793"/>
    </source>
</evidence>
<dbReference type="Proteomes" id="UP001146793">
    <property type="component" value="Unassembled WGS sequence"/>
</dbReference>
<feature type="compositionally biased region" description="Basic and acidic residues" evidence="1">
    <location>
        <begin position="123"/>
        <end position="139"/>
    </location>
</feature>
<gene>
    <name evidence="3" type="ORF">M0812_04432</name>
</gene>
<feature type="region of interest" description="Disordered" evidence="1">
    <location>
        <begin position="66"/>
        <end position="208"/>
    </location>
</feature>
<dbReference type="Gene3D" id="1.10.167.10">
    <property type="entry name" value="Regulator of G-protein Signalling 4, domain 2"/>
    <property type="match status" value="1"/>
</dbReference>
<proteinExistence type="predicted"/>
<dbReference type="SUPFAM" id="SSF48097">
    <property type="entry name" value="Regulator of G-protein signaling, RGS"/>
    <property type="match status" value="1"/>
</dbReference>
<dbReference type="PANTHER" id="PTHR10845:SF192">
    <property type="entry name" value="DOUBLE HIT, ISOFORM B"/>
    <property type="match status" value="1"/>
</dbReference>
<dbReference type="PROSITE" id="PS50132">
    <property type="entry name" value="RGS"/>
    <property type="match status" value="1"/>
</dbReference>
<feature type="compositionally biased region" description="Basic residues" evidence="1">
    <location>
        <begin position="155"/>
        <end position="169"/>
    </location>
</feature>
<feature type="compositionally biased region" description="Basic residues" evidence="1">
    <location>
        <begin position="99"/>
        <end position="122"/>
    </location>
</feature>
<evidence type="ECO:0000256" key="1">
    <source>
        <dbReference type="SAM" id="MobiDB-lite"/>
    </source>
</evidence>
<organism evidence="3 4">
    <name type="scientific">Anaeramoeba flamelloides</name>
    <dbReference type="NCBI Taxonomy" id="1746091"/>
    <lineage>
        <taxon>Eukaryota</taxon>
        <taxon>Metamonada</taxon>
        <taxon>Anaeramoebidae</taxon>
        <taxon>Anaeramoeba</taxon>
    </lineage>
</organism>
<dbReference type="PRINTS" id="PR01301">
    <property type="entry name" value="RGSPROTEIN"/>
</dbReference>
<dbReference type="InterPro" id="IPR036305">
    <property type="entry name" value="RGS_sf"/>
</dbReference>
<dbReference type="Pfam" id="PF00615">
    <property type="entry name" value="RGS"/>
    <property type="match status" value="1"/>
</dbReference>
<evidence type="ECO:0000313" key="3">
    <source>
        <dbReference type="EMBL" id="KAJ3452658.1"/>
    </source>
</evidence>
<dbReference type="InterPro" id="IPR016137">
    <property type="entry name" value="RGS"/>
</dbReference>
<dbReference type="AlphaFoldDB" id="A0AAV8AJQ3"/>
<comment type="caution">
    <text evidence="3">The sequence shown here is derived from an EMBL/GenBank/DDBJ whole genome shotgun (WGS) entry which is preliminary data.</text>
</comment>
<accession>A0AAV8AJQ3</accession>
<evidence type="ECO:0000259" key="2">
    <source>
        <dbReference type="PROSITE" id="PS50132"/>
    </source>
</evidence>
<reference evidence="3" key="1">
    <citation type="submission" date="2022-08" db="EMBL/GenBank/DDBJ databases">
        <title>Novel sulphate-reducing endosymbionts in the free-living metamonad Anaeramoeba.</title>
        <authorList>
            <person name="Jerlstrom-Hultqvist J."/>
            <person name="Cepicka I."/>
            <person name="Gallot-Lavallee L."/>
            <person name="Salas-Leiva D."/>
            <person name="Curtis B.A."/>
            <person name="Zahonova K."/>
            <person name="Pipaliya S."/>
            <person name="Dacks J."/>
            <person name="Roger A.J."/>
        </authorList>
    </citation>
    <scope>NUCLEOTIDE SEQUENCE</scope>
    <source>
        <strain evidence="3">Busselton2</strain>
    </source>
</reference>
<feature type="domain" description="RGS" evidence="2">
    <location>
        <begin position="310"/>
        <end position="420"/>
    </location>
</feature>
<sequence>MLTGQKITSLGLNFSSSVPLFSHGSGSPNKMEECTPQKLLRPIKDNKIFYQNENIFFEKFNTNKRKSNEFSPRKRQLVSGDVSDEENNPDWKNIVSPNKLRRTSINKRNNSKKRKALRKRHRILQDNNRKKNSKQEFEKYAQQMNLSSKFEKKERRGKKKRKSKKKKKSKTDQLIFELQQPEVYEEEDNKDEEITEETEQVKENSSHSMKRILGRIRTINNSNNLLSSFKKKKHRKIHRKKQKKTKKRIKRRYFKTFDKKNIKPKQSKNLKAQKKKKEAYNLQTLKDIKIPKTRIEKEKIQKEISKYFPTFKYLLRSKLGLYYFHKFLKSQYCSENLDFYKAVNRYKRIKDPKKRSRNALKIFNTFVKTSSKHEINIQYENRFEIQENIKKEHFLPSLYNSAQEQIYHLMSNDSFMHFFNHPISIYMLSELKSHN</sequence>
<dbReference type="EMBL" id="JANTQA010000008">
    <property type="protein sequence ID" value="KAJ3452658.1"/>
    <property type="molecule type" value="Genomic_DNA"/>
</dbReference>
<dbReference type="PANTHER" id="PTHR10845">
    <property type="entry name" value="REGULATOR OF G PROTEIN SIGNALING"/>
    <property type="match status" value="1"/>
</dbReference>
<protein>
    <submittedName>
        <fullName evidence="3">Regulator of g protein signaling-related</fullName>
    </submittedName>
</protein>
<dbReference type="InterPro" id="IPR044926">
    <property type="entry name" value="RGS_subdomain_2"/>
</dbReference>
<dbReference type="CDD" id="cd07440">
    <property type="entry name" value="RGS"/>
    <property type="match status" value="1"/>
</dbReference>
<dbReference type="SMART" id="SM00315">
    <property type="entry name" value="RGS"/>
    <property type="match status" value="1"/>
</dbReference>
<feature type="compositionally biased region" description="Acidic residues" evidence="1">
    <location>
        <begin position="183"/>
        <end position="198"/>
    </location>
</feature>
<name>A0AAV8AJQ3_9EUKA</name>